<reference evidence="1" key="1">
    <citation type="journal article" date="2022" name="Front. Genet.">
        <title>Chromosome-Scale Assembly of the Dendrobium nobile Genome Provides Insights Into the Molecular Mechanism of the Biosynthesis of the Medicinal Active Ingredient of Dendrobium.</title>
        <authorList>
            <person name="Xu Q."/>
            <person name="Niu S.-C."/>
            <person name="Li K.-L."/>
            <person name="Zheng P.-J."/>
            <person name="Zhang X.-J."/>
            <person name="Jia Y."/>
            <person name="Liu Y."/>
            <person name="Niu Y.-X."/>
            <person name="Yu L.-H."/>
            <person name="Chen D.-F."/>
            <person name="Zhang G.-Q."/>
        </authorList>
    </citation>
    <scope>NUCLEOTIDE SEQUENCE</scope>
    <source>
        <tissue evidence="1">Leaf</tissue>
    </source>
</reference>
<gene>
    <name evidence="1" type="ORF">KFK09_011618</name>
</gene>
<organism evidence="1 2">
    <name type="scientific">Dendrobium nobile</name>
    <name type="common">Orchid</name>
    <dbReference type="NCBI Taxonomy" id="94219"/>
    <lineage>
        <taxon>Eukaryota</taxon>
        <taxon>Viridiplantae</taxon>
        <taxon>Streptophyta</taxon>
        <taxon>Embryophyta</taxon>
        <taxon>Tracheophyta</taxon>
        <taxon>Spermatophyta</taxon>
        <taxon>Magnoliopsida</taxon>
        <taxon>Liliopsida</taxon>
        <taxon>Asparagales</taxon>
        <taxon>Orchidaceae</taxon>
        <taxon>Epidendroideae</taxon>
        <taxon>Malaxideae</taxon>
        <taxon>Dendrobiinae</taxon>
        <taxon>Dendrobium</taxon>
    </lineage>
</organism>
<protein>
    <submittedName>
        <fullName evidence="1">Uncharacterized protein</fullName>
    </submittedName>
</protein>
<dbReference type="Proteomes" id="UP000829196">
    <property type="component" value="Unassembled WGS sequence"/>
</dbReference>
<comment type="caution">
    <text evidence="1">The sequence shown here is derived from an EMBL/GenBank/DDBJ whole genome shotgun (WGS) entry which is preliminary data.</text>
</comment>
<accession>A0A8T3BD58</accession>
<dbReference type="AlphaFoldDB" id="A0A8T3BD58"/>
<dbReference type="EMBL" id="JAGYWB010000009">
    <property type="protein sequence ID" value="KAI0511002.1"/>
    <property type="molecule type" value="Genomic_DNA"/>
</dbReference>
<name>A0A8T3BD58_DENNO</name>
<evidence type="ECO:0000313" key="1">
    <source>
        <dbReference type="EMBL" id="KAI0511002.1"/>
    </source>
</evidence>
<keyword evidence="2" id="KW-1185">Reference proteome</keyword>
<evidence type="ECO:0000313" key="2">
    <source>
        <dbReference type="Proteomes" id="UP000829196"/>
    </source>
</evidence>
<proteinExistence type="predicted"/>
<sequence length="80" mass="9294">MEVERETEYTQYEFGCVGCHEYAVAAFLLRKKSKKKQNPSRLGDSNVDQQKDILFRQPKNPSMIRIVLVSKSQLLFCNLP</sequence>